<evidence type="ECO:0000313" key="2">
    <source>
        <dbReference type="Proteomes" id="UP000003836"/>
    </source>
</evidence>
<dbReference type="Proteomes" id="UP000003836">
    <property type="component" value="Unassembled WGS sequence"/>
</dbReference>
<accession>A0ABP2LQJ7</accession>
<gene>
    <name evidence="1" type="ORF">VITU9109_02585</name>
</gene>
<comment type="caution">
    <text evidence="1">The sequence shown here is derived from an EMBL/GenBank/DDBJ whole genome shotgun (WGS) entry which is preliminary data.</text>
</comment>
<sequence length="40" mass="4642">MLAELSHSEFDLAPKTKMWKKERTITHFLTDGEVNHSGKK</sequence>
<evidence type="ECO:0000313" key="1">
    <source>
        <dbReference type="EMBL" id="EGU58433.1"/>
    </source>
</evidence>
<keyword evidence="2" id="KW-1185">Reference proteome</keyword>
<organism evidence="1 2">
    <name type="scientific">Vibrio tubiashii ATCC 19109</name>
    <dbReference type="NCBI Taxonomy" id="1051646"/>
    <lineage>
        <taxon>Bacteria</taxon>
        <taxon>Pseudomonadati</taxon>
        <taxon>Pseudomonadota</taxon>
        <taxon>Gammaproteobacteria</taxon>
        <taxon>Vibrionales</taxon>
        <taxon>Vibrionaceae</taxon>
        <taxon>Vibrio</taxon>
        <taxon>Vibrio oreintalis group</taxon>
    </lineage>
</organism>
<proteinExistence type="predicted"/>
<protein>
    <submittedName>
        <fullName evidence="1">Uncharacterized protein</fullName>
    </submittedName>
</protein>
<name>A0ABP2LQJ7_9VIBR</name>
<dbReference type="EMBL" id="AFWI01000025">
    <property type="protein sequence ID" value="EGU58433.1"/>
    <property type="molecule type" value="Genomic_DNA"/>
</dbReference>
<reference evidence="1 2" key="1">
    <citation type="journal article" date="2012" name="Int. J. Syst. Evol. Microbiol.">
        <title>Vibrio caribbeanicus sp. nov., isolated from the marine sponge Scleritoderma cyanea.</title>
        <authorList>
            <person name="Hoffmann M."/>
            <person name="Monday S.R."/>
            <person name="Allard M.W."/>
            <person name="Strain E.A."/>
            <person name="Whittaker P."/>
            <person name="Naum M."/>
            <person name="McCarthy P.J."/>
            <person name="Lopez J.V."/>
            <person name="Fischer M."/>
            <person name="Brown E.W."/>
        </authorList>
    </citation>
    <scope>NUCLEOTIDE SEQUENCE [LARGE SCALE GENOMIC DNA]</scope>
    <source>
        <strain evidence="1 2">ATCC 19109</strain>
    </source>
</reference>